<name>A0A2H0K973_9BACT</name>
<accession>A0A2H0K973</accession>
<dbReference type="AlphaFoldDB" id="A0A2H0K973"/>
<comment type="caution">
    <text evidence="2">The sequence shown here is derived from an EMBL/GenBank/DDBJ whole genome shotgun (WGS) entry which is preliminary data.</text>
</comment>
<gene>
    <name evidence="2" type="ORF">COV95_00350</name>
</gene>
<keyword evidence="1" id="KW-0472">Membrane</keyword>
<evidence type="ECO:0000256" key="1">
    <source>
        <dbReference type="SAM" id="Phobius"/>
    </source>
</evidence>
<dbReference type="EMBL" id="PCVC01000010">
    <property type="protein sequence ID" value="PIQ67143.1"/>
    <property type="molecule type" value="Genomic_DNA"/>
</dbReference>
<feature type="transmembrane region" description="Helical" evidence="1">
    <location>
        <begin position="12"/>
        <end position="33"/>
    </location>
</feature>
<feature type="non-terminal residue" evidence="2">
    <location>
        <position position="169"/>
    </location>
</feature>
<dbReference type="Proteomes" id="UP000229834">
    <property type="component" value="Unassembled WGS sequence"/>
</dbReference>
<sequence>MLDWSTKRKLQYFAIIVGFILLFFVVPFYAFIYRPPSCFDGLKNGLEKGIDCGGACRLICSAEAITPILRWDPRVFSVSPESYSVLAYVENPNIAAEVLSAPYTFKIYDKDGSLITERRGTTFIPRNKTFAIFDGNFTAGDRVPFRATFEFGKLVWTRNTAEEPEISVV</sequence>
<evidence type="ECO:0000313" key="3">
    <source>
        <dbReference type="Proteomes" id="UP000229834"/>
    </source>
</evidence>
<keyword evidence="1" id="KW-0812">Transmembrane</keyword>
<keyword evidence="1" id="KW-1133">Transmembrane helix</keyword>
<reference evidence="2 3" key="1">
    <citation type="submission" date="2017-09" db="EMBL/GenBank/DDBJ databases">
        <title>Depth-based differentiation of microbial function through sediment-hosted aquifers and enrichment of novel symbionts in the deep terrestrial subsurface.</title>
        <authorList>
            <person name="Probst A.J."/>
            <person name="Ladd B."/>
            <person name="Jarett J.K."/>
            <person name="Geller-Mcgrath D.E."/>
            <person name="Sieber C.M."/>
            <person name="Emerson J.B."/>
            <person name="Anantharaman K."/>
            <person name="Thomas B.C."/>
            <person name="Malmstrom R."/>
            <person name="Stieglmeier M."/>
            <person name="Klingl A."/>
            <person name="Woyke T."/>
            <person name="Ryan C.M."/>
            <person name="Banfield J.F."/>
        </authorList>
    </citation>
    <scope>NUCLEOTIDE SEQUENCE [LARGE SCALE GENOMIC DNA]</scope>
    <source>
        <strain evidence="2">CG11_big_fil_rev_8_21_14_0_20_40_24</strain>
    </source>
</reference>
<organism evidence="2 3">
    <name type="scientific">Candidatus Zambryskibacteria bacterium CG11_big_fil_rev_8_21_14_0_20_40_24</name>
    <dbReference type="NCBI Taxonomy" id="1975116"/>
    <lineage>
        <taxon>Bacteria</taxon>
        <taxon>Candidatus Zambryskiibacteriota</taxon>
    </lineage>
</organism>
<proteinExistence type="predicted"/>
<evidence type="ECO:0000313" key="2">
    <source>
        <dbReference type="EMBL" id="PIQ67143.1"/>
    </source>
</evidence>
<protein>
    <submittedName>
        <fullName evidence="2">Uncharacterized protein</fullName>
    </submittedName>
</protein>